<dbReference type="SUPFAM" id="SSF53756">
    <property type="entry name" value="UDP-Glycosyltransferase/glycogen phosphorylase"/>
    <property type="match status" value="1"/>
</dbReference>
<evidence type="ECO:0000259" key="1">
    <source>
        <dbReference type="Pfam" id="PF13579"/>
    </source>
</evidence>
<dbReference type="Proteomes" id="UP000249165">
    <property type="component" value="Unassembled WGS sequence"/>
</dbReference>
<dbReference type="EMBL" id="QLMG01000033">
    <property type="protein sequence ID" value="RAK13864.1"/>
    <property type="molecule type" value="Genomic_DNA"/>
</dbReference>
<name>A0A327XZ29_9RHOB</name>
<dbReference type="GO" id="GO:0016757">
    <property type="term" value="F:glycosyltransferase activity"/>
    <property type="evidence" value="ECO:0007669"/>
    <property type="project" value="UniProtKB-ARBA"/>
</dbReference>
<protein>
    <submittedName>
        <fullName evidence="2">Glycosyltransferase involved in cell wall biosynthesis</fullName>
    </submittedName>
</protein>
<evidence type="ECO:0000313" key="2">
    <source>
        <dbReference type="EMBL" id="RAK13864.1"/>
    </source>
</evidence>
<dbReference type="Pfam" id="PF13579">
    <property type="entry name" value="Glyco_trans_4_4"/>
    <property type="match status" value="1"/>
</dbReference>
<sequence>MKVLAAQGHQIDAICFAEGGDPDIPGVRLSRVPALPGLRAVPPGFSLKKATCDAIMLPMAAWRLWRGDFDLVIAVEEAAFLALALKPLFGVPYIYDVDSSIPEQLSDKFSLPGWLTGLLSRAEARGARGAIGAITCCRALEVLIKGYAPGLPVQTLEDVTLISGATTPPGDCSFAEPVIMYIGNLESYQGVDLLIRGFARSEGLARLVIIGGTPSHIDDLRTLAVELGVADRVSFLGPRPVERIGDYLSQADIVVSPRTQGRNTPMKVYSYLDSGRPLLATRLPTHTQVLDDDIALLVDPTPEDMARGITTLLSDSARRNKLAEQAHRRVAAEFSPEAFKRKLTLFMENIIATRLEKRDLAPNQTHAAK</sequence>
<evidence type="ECO:0000313" key="3">
    <source>
        <dbReference type="Proteomes" id="UP000249165"/>
    </source>
</evidence>
<proteinExistence type="predicted"/>
<dbReference type="PANTHER" id="PTHR12526">
    <property type="entry name" value="GLYCOSYLTRANSFERASE"/>
    <property type="match status" value="1"/>
</dbReference>
<reference evidence="2 3" key="1">
    <citation type="submission" date="2018-06" db="EMBL/GenBank/DDBJ databases">
        <title>Genomic Encyclopedia of Archaeal and Bacterial Type Strains, Phase II (KMG-II): from individual species to whole genera.</title>
        <authorList>
            <person name="Goeker M."/>
        </authorList>
    </citation>
    <scope>NUCLEOTIDE SEQUENCE [LARGE SCALE GENOMIC DNA]</scope>
    <source>
        <strain evidence="2 3">DSM 22011</strain>
    </source>
</reference>
<keyword evidence="3" id="KW-1185">Reference proteome</keyword>
<dbReference type="AlphaFoldDB" id="A0A327XZ29"/>
<dbReference type="InterPro" id="IPR028098">
    <property type="entry name" value="Glyco_trans_4-like_N"/>
</dbReference>
<feature type="domain" description="Glycosyltransferase subfamily 4-like N-terminal" evidence="1">
    <location>
        <begin position="4"/>
        <end position="141"/>
    </location>
</feature>
<dbReference type="Gene3D" id="3.40.50.2000">
    <property type="entry name" value="Glycogen Phosphorylase B"/>
    <property type="match status" value="2"/>
</dbReference>
<comment type="caution">
    <text evidence="2">The sequence shown here is derived from an EMBL/GenBank/DDBJ whole genome shotgun (WGS) entry which is preliminary data.</text>
</comment>
<dbReference type="Pfam" id="PF13692">
    <property type="entry name" value="Glyco_trans_1_4"/>
    <property type="match status" value="1"/>
</dbReference>
<accession>A0A327XZ29</accession>
<keyword evidence="2" id="KW-0808">Transferase</keyword>
<gene>
    <name evidence="2" type="ORF">ATI53_103310</name>
</gene>
<dbReference type="CDD" id="cd03801">
    <property type="entry name" value="GT4_PimA-like"/>
    <property type="match status" value="1"/>
</dbReference>
<organism evidence="2 3">
    <name type="scientific">Salipiger aestuarii</name>
    <dbReference type="NCBI Taxonomy" id="568098"/>
    <lineage>
        <taxon>Bacteria</taxon>
        <taxon>Pseudomonadati</taxon>
        <taxon>Pseudomonadota</taxon>
        <taxon>Alphaproteobacteria</taxon>
        <taxon>Rhodobacterales</taxon>
        <taxon>Roseobacteraceae</taxon>
        <taxon>Salipiger</taxon>
    </lineage>
</organism>